<feature type="region of interest" description="Disordered" evidence="1">
    <location>
        <begin position="1"/>
        <end position="31"/>
    </location>
</feature>
<organism evidence="2 3">
    <name type="scientific">Phytohabitans suffuscus</name>
    <dbReference type="NCBI Taxonomy" id="624315"/>
    <lineage>
        <taxon>Bacteria</taxon>
        <taxon>Bacillati</taxon>
        <taxon>Actinomycetota</taxon>
        <taxon>Actinomycetes</taxon>
        <taxon>Micromonosporales</taxon>
        <taxon>Micromonosporaceae</taxon>
    </lineage>
</organism>
<evidence type="ECO:0008006" key="4">
    <source>
        <dbReference type="Google" id="ProtNLM"/>
    </source>
</evidence>
<evidence type="ECO:0000313" key="3">
    <source>
        <dbReference type="Proteomes" id="UP000503011"/>
    </source>
</evidence>
<accession>A0A6F8YT78</accession>
<dbReference type="KEGG" id="psuu:Psuf_065820"/>
<dbReference type="RefSeq" id="WP_173161126.1">
    <property type="nucleotide sequence ID" value="NZ_AP022871.1"/>
</dbReference>
<dbReference type="Proteomes" id="UP000503011">
    <property type="component" value="Chromosome"/>
</dbReference>
<reference evidence="2 3" key="2">
    <citation type="submission" date="2020-03" db="EMBL/GenBank/DDBJ databases">
        <authorList>
            <person name="Ichikawa N."/>
            <person name="Kimura A."/>
            <person name="Kitahashi Y."/>
            <person name="Uohara A."/>
        </authorList>
    </citation>
    <scope>NUCLEOTIDE SEQUENCE [LARGE SCALE GENOMIC DNA]</scope>
    <source>
        <strain evidence="2 3">NBRC 105367</strain>
    </source>
</reference>
<evidence type="ECO:0000313" key="2">
    <source>
        <dbReference type="EMBL" id="BCB89269.1"/>
    </source>
</evidence>
<proteinExistence type="predicted"/>
<protein>
    <recommendedName>
        <fullName evidence="4">Bacterial mobilisation domain-containing protein</fullName>
    </recommendedName>
</protein>
<reference evidence="2 3" key="1">
    <citation type="submission" date="2020-03" db="EMBL/GenBank/DDBJ databases">
        <title>Whole genome shotgun sequence of Phytohabitans suffuscus NBRC 105367.</title>
        <authorList>
            <person name="Komaki H."/>
            <person name="Tamura T."/>
        </authorList>
    </citation>
    <scope>NUCLEOTIDE SEQUENCE [LARGE SCALE GENOMIC DNA]</scope>
    <source>
        <strain evidence="2 3">NBRC 105367</strain>
    </source>
</reference>
<name>A0A6F8YT78_9ACTN</name>
<dbReference type="EMBL" id="AP022871">
    <property type="protein sequence ID" value="BCB89269.1"/>
    <property type="molecule type" value="Genomic_DNA"/>
</dbReference>
<dbReference type="AlphaFoldDB" id="A0A6F8YT78"/>
<evidence type="ECO:0000256" key="1">
    <source>
        <dbReference type="SAM" id="MobiDB-lite"/>
    </source>
</evidence>
<gene>
    <name evidence="2" type="ORF">Psuf_065820</name>
</gene>
<sequence>MPAAVHDGPVGDRGQPSALRRGAGGSQDGGEQLAELQRELFEARVAVNRAGANLNQAVAQLNVIGDAPVWLVDAVRRVVKAVQRIDAATFRVHDRLR</sequence>
<keyword evidence="3" id="KW-1185">Reference proteome</keyword>